<dbReference type="InterPro" id="IPR009057">
    <property type="entry name" value="Homeodomain-like_sf"/>
</dbReference>
<reference evidence="4" key="1">
    <citation type="journal article" date="2021" name="bioRxiv">
        <title>Unraveling nitrogen, sulfur and carbon metabolic pathways and microbial community transcriptional responses to substrate deprivation and toxicity stresses in a bioreactor mimicking anoxic brackish coastal sediment conditions.</title>
        <authorList>
            <person name="Martins P.D."/>
            <person name="Echeveste M.J."/>
            <person name="Arshad A."/>
            <person name="Kurth J."/>
            <person name="Ouboter H."/>
            <person name="Jetten M.S.M."/>
            <person name="Welte C.U."/>
        </authorList>
    </citation>
    <scope>NUCLEOTIDE SEQUENCE</scope>
    <source>
        <strain evidence="4">MAG_39</strain>
    </source>
</reference>
<dbReference type="SUPFAM" id="SSF48498">
    <property type="entry name" value="Tetracyclin repressor-like, C-terminal domain"/>
    <property type="match status" value="1"/>
</dbReference>
<dbReference type="PANTHER" id="PTHR30055:SF223">
    <property type="entry name" value="HTH-TYPE TRANSCRIPTIONAL REGULATOR UIDR"/>
    <property type="match status" value="1"/>
</dbReference>
<dbReference type="Gene3D" id="1.10.10.60">
    <property type="entry name" value="Homeodomain-like"/>
    <property type="match status" value="1"/>
</dbReference>
<dbReference type="Pfam" id="PF00440">
    <property type="entry name" value="TetR_N"/>
    <property type="match status" value="1"/>
</dbReference>
<dbReference type="InterPro" id="IPR050109">
    <property type="entry name" value="HTH-type_TetR-like_transc_reg"/>
</dbReference>
<dbReference type="GO" id="GO:0003700">
    <property type="term" value="F:DNA-binding transcription factor activity"/>
    <property type="evidence" value="ECO:0007669"/>
    <property type="project" value="TreeGrafter"/>
</dbReference>
<dbReference type="PANTHER" id="PTHR30055">
    <property type="entry name" value="HTH-TYPE TRANSCRIPTIONAL REGULATOR RUTR"/>
    <property type="match status" value="1"/>
</dbReference>
<organism evidence="4 5">
    <name type="scientific">Candidatus Nitrobium versatile</name>
    <dbReference type="NCBI Taxonomy" id="2884831"/>
    <lineage>
        <taxon>Bacteria</taxon>
        <taxon>Pseudomonadati</taxon>
        <taxon>Nitrospirota</taxon>
        <taxon>Nitrospiria</taxon>
        <taxon>Nitrospirales</taxon>
        <taxon>Nitrospiraceae</taxon>
        <taxon>Candidatus Nitrobium</taxon>
    </lineage>
</organism>
<keyword evidence="1 2" id="KW-0238">DNA-binding</keyword>
<gene>
    <name evidence="4" type="ORF">K8I29_04775</name>
</gene>
<dbReference type="PRINTS" id="PR00455">
    <property type="entry name" value="HTHTETR"/>
</dbReference>
<dbReference type="Pfam" id="PF14246">
    <property type="entry name" value="TetR_C_7"/>
    <property type="match status" value="1"/>
</dbReference>
<dbReference type="PROSITE" id="PS50977">
    <property type="entry name" value="HTH_TETR_2"/>
    <property type="match status" value="1"/>
</dbReference>
<dbReference type="Proteomes" id="UP000705867">
    <property type="component" value="Unassembled WGS sequence"/>
</dbReference>
<protein>
    <submittedName>
        <fullName evidence="4">TetR/AcrR family transcriptional regulator</fullName>
    </submittedName>
</protein>
<dbReference type="InterPro" id="IPR036271">
    <property type="entry name" value="Tet_transcr_reg_TetR-rel_C_sf"/>
</dbReference>
<sequence length="207" mass="24447">MRQTEEANSTRERILETALHLFSREGFLGATTREIAREAGIAEVTLFRHFSSKERLFEEVVNTFSFLPALKGLLPEIKEMPYQEALGVIARRFLETLTLRKDLITIMQREMQRYPEKVREVHHAFIDEIFKIIASYFREMQRRGVLREFDTAFAARAFLGMFFSYFNAEEILLWKRYRHIDTDATIREFVDIFARGTMKGACDERQS</sequence>
<feature type="DNA-binding region" description="H-T-H motif" evidence="2">
    <location>
        <begin position="31"/>
        <end position="50"/>
    </location>
</feature>
<dbReference type="Gene3D" id="1.10.357.10">
    <property type="entry name" value="Tetracycline Repressor, domain 2"/>
    <property type="match status" value="1"/>
</dbReference>
<dbReference type="GO" id="GO:0000976">
    <property type="term" value="F:transcription cis-regulatory region binding"/>
    <property type="evidence" value="ECO:0007669"/>
    <property type="project" value="TreeGrafter"/>
</dbReference>
<name>A0A953J6H5_9BACT</name>
<reference evidence="4" key="2">
    <citation type="submission" date="2021-08" db="EMBL/GenBank/DDBJ databases">
        <authorList>
            <person name="Dalcin Martins P."/>
        </authorList>
    </citation>
    <scope>NUCLEOTIDE SEQUENCE</scope>
    <source>
        <strain evidence="4">MAG_39</strain>
    </source>
</reference>
<evidence type="ECO:0000313" key="4">
    <source>
        <dbReference type="EMBL" id="MBZ0155517.1"/>
    </source>
</evidence>
<evidence type="ECO:0000313" key="5">
    <source>
        <dbReference type="Proteomes" id="UP000705867"/>
    </source>
</evidence>
<evidence type="ECO:0000256" key="1">
    <source>
        <dbReference type="ARBA" id="ARBA00023125"/>
    </source>
</evidence>
<dbReference type="SUPFAM" id="SSF46689">
    <property type="entry name" value="Homeodomain-like"/>
    <property type="match status" value="1"/>
</dbReference>
<dbReference type="InterPro" id="IPR039536">
    <property type="entry name" value="TetR_C_Proteobacteria"/>
</dbReference>
<dbReference type="AlphaFoldDB" id="A0A953J6H5"/>
<accession>A0A953J6H5</accession>
<proteinExistence type="predicted"/>
<dbReference type="InterPro" id="IPR001647">
    <property type="entry name" value="HTH_TetR"/>
</dbReference>
<evidence type="ECO:0000259" key="3">
    <source>
        <dbReference type="PROSITE" id="PS50977"/>
    </source>
</evidence>
<evidence type="ECO:0000256" key="2">
    <source>
        <dbReference type="PROSITE-ProRule" id="PRU00335"/>
    </source>
</evidence>
<dbReference type="EMBL" id="JAIOIV010000034">
    <property type="protein sequence ID" value="MBZ0155517.1"/>
    <property type="molecule type" value="Genomic_DNA"/>
</dbReference>
<feature type="domain" description="HTH tetR-type" evidence="3">
    <location>
        <begin position="8"/>
        <end position="68"/>
    </location>
</feature>
<comment type="caution">
    <text evidence="4">The sequence shown here is derived from an EMBL/GenBank/DDBJ whole genome shotgun (WGS) entry which is preliminary data.</text>
</comment>